<keyword evidence="9" id="KW-1185">Reference proteome</keyword>
<evidence type="ECO:0000313" key="8">
    <source>
        <dbReference type="EMBL" id="GAA0616863.1"/>
    </source>
</evidence>
<reference evidence="8 9" key="1">
    <citation type="journal article" date="2019" name="Int. J. Syst. Evol. Microbiol.">
        <title>The Global Catalogue of Microorganisms (GCM) 10K type strain sequencing project: providing services to taxonomists for standard genome sequencing and annotation.</title>
        <authorList>
            <consortium name="The Broad Institute Genomics Platform"/>
            <consortium name="The Broad Institute Genome Sequencing Center for Infectious Disease"/>
            <person name="Wu L."/>
            <person name="Ma J."/>
        </authorList>
    </citation>
    <scope>NUCLEOTIDE SEQUENCE [LARGE SCALE GENOMIC DNA]</scope>
    <source>
        <strain evidence="8 9">JCM 10671</strain>
    </source>
</reference>
<dbReference type="EMBL" id="BAAAHE010000014">
    <property type="protein sequence ID" value="GAA0616863.1"/>
    <property type="molecule type" value="Genomic_DNA"/>
</dbReference>
<dbReference type="PANTHER" id="PTHR43884">
    <property type="entry name" value="ACYL-COA DEHYDROGENASE"/>
    <property type="match status" value="1"/>
</dbReference>
<feature type="domain" description="Acyl-CoA dehydrogenase/oxidase N-terminal" evidence="7">
    <location>
        <begin position="11"/>
        <end position="85"/>
    </location>
</feature>
<keyword evidence="3" id="KW-0285">Flavoprotein</keyword>
<evidence type="ECO:0000259" key="6">
    <source>
        <dbReference type="Pfam" id="PF00441"/>
    </source>
</evidence>
<evidence type="ECO:0000256" key="5">
    <source>
        <dbReference type="ARBA" id="ARBA00023002"/>
    </source>
</evidence>
<organism evidence="8 9">
    <name type="scientific">Sporichthya brevicatena</name>
    <dbReference type="NCBI Taxonomy" id="171442"/>
    <lineage>
        <taxon>Bacteria</taxon>
        <taxon>Bacillati</taxon>
        <taxon>Actinomycetota</taxon>
        <taxon>Actinomycetes</taxon>
        <taxon>Sporichthyales</taxon>
        <taxon>Sporichthyaceae</taxon>
        <taxon>Sporichthya</taxon>
    </lineage>
</organism>
<dbReference type="Gene3D" id="1.20.140.10">
    <property type="entry name" value="Butyryl-CoA Dehydrogenase, subunit A, domain 3"/>
    <property type="match status" value="1"/>
</dbReference>
<dbReference type="Pfam" id="PF02771">
    <property type="entry name" value="Acyl-CoA_dh_N"/>
    <property type="match status" value="1"/>
</dbReference>
<dbReference type="InterPro" id="IPR013786">
    <property type="entry name" value="AcylCoA_DH/ox_N"/>
</dbReference>
<dbReference type="Pfam" id="PF00441">
    <property type="entry name" value="Acyl-CoA_dh_1"/>
    <property type="match status" value="1"/>
</dbReference>
<evidence type="ECO:0000256" key="3">
    <source>
        <dbReference type="ARBA" id="ARBA00022630"/>
    </source>
</evidence>
<dbReference type="RefSeq" id="WP_344603942.1">
    <property type="nucleotide sequence ID" value="NZ_BAAAHE010000014.1"/>
</dbReference>
<keyword evidence="4" id="KW-0274">FAD</keyword>
<dbReference type="Gene3D" id="1.10.540.10">
    <property type="entry name" value="Acyl-CoA dehydrogenase/oxidase, N-terminal domain"/>
    <property type="match status" value="1"/>
</dbReference>
<dbReference type="InterPro" id="IPR036250">
    <property type="entry name" value="AcylCo_DH-like_C"/>
</dbReference>
<dbReference type="Proteomes" id="UP001500957">
    <property type="component" value="Unassembled WGS sequence"/>
</dbReference>
<protein>
    <recommendedName>
        <fullName evidence="10">Acyl-CoA dehydrogenase</fullName>
    </recommendedName>
</protein>
<dbReference type="InterPro" id="IPR037069">
    <property type="entry name" value="AcylCoA_DH/ox_N_sf"/>
</dbReference>
<evidence type="ECO:0000256" key="1">
    <source>
        <dbReference type="ARBA" id="ARBA00001974"/>
    </source>
</evidence>
<proteinExistence type="inferred from homology"/>
<dbReference type="SUPFAM" id="SSF47203">
    <property type="entry name" value="Acyl-CoA dehydrogenase C-terminal domain-like"/>
    <property type="match status" value="1"/>
</dbReference>
<accession>A0ABN1GQY1</accession>
<evidence type="ECO:0000256" key="2">
    <source>
        <dbReference type="ARBA" id="ARBA00009347"/>
    </source>
</evidence>
<sequence length="325" mass="33455">MPLDLVPDDVQRAIVDAAVDLLDPAAGAAALRSRGDGPVRDAGVWEKAADQGWFGLALPEDAGGLGLGAGELALLHRELGRTLTAGPYLGTTVAATLFPSPELIGGRPVGVLIADGPSEVGPRVTGTFRTDDREDAAAWLALSPTGAAFVETAVTVEPTPDSMDPGARPARVVVDTAARYAEGPEAWTLATVLVAAHLAGLAQGSVAASVAHTAVREQFGRPIGSFQMVQQRCADMATRADAATQLTLLAALAREPQLAASALLVASDAAVTNARDDIQNHGGMGFTWEVDAHLRLRRAHGLRALLGDAADVRAAVLDGPAARAW</sequence>
<evidence type="ECO:0000256" key="4">
    <source>
        <dbReference type="ARBA" id="ARBA00022827"/>
    </source>
</evidence>
<keyword evidence="5" id="KW-0560">Oxidoreductase</keyword>
<evidence type="ECO:0000259" key="7">
    <source>
        <dbReference type="Pfam" id="PF02771"/>
    </source>
</evidence>
<name>A0ABN1GQY1_9ACTN</name>
<gene>
    <name evidence="8" type="ORF">GCM10009547_18720</name>
</gene>
<dbReference type="InterPro" id="IPR009075">
    <property type="entry name" value="AcylCo_DH/oxidase_C"/>
</dbReference>
<dbReference type="SUPFAM" id="SSF56645">
    <property type="entry name" value="Acyl-CoA dehydrogenase NM domain-like"/>
    <property type="match status" value="1"/>
</dbReference>
<dbReference type="PANTHER" id="PTHR43884:SF20">
    <property type="entry name" value="ACYL-COA DEHYDROGENASE FADE28"/>
    <property type="match status" value="1"/>
</dbReference>
<dbReference type="InterPro" id="IPR009100">
    <property type="entry name" value="AcylCoA_DH/oxidase_NM_dom_sf"/>
</dbReference>
<evidence type="ECO:0000313" key="9">
    <source>
        <dbReference type="Proteomes" id="UP001500957"/>
    </source>
</evidence>
<feature type="domain" description="Acyl-CoA dehydrogenase/oxidase C-terminal" evidence="6">
    <location>
        <begin position="192"/>
        <end position="307"/>
    </location>
</feature>
<comment type="cofactor">
    <cofactor evidence="1">
        <name>FAD</name>
        <dbReference type="ChEBI" id="CHEBI:57692"/>
    </cofactor>
</comment>
<comment type="caution">
    <text evidence="8">The sequence shown here is derived from an EMBL/GenBank/DDBJ whole genome shotgun (WGS) entry which is preliminary data.</text>
</comment>
<evidence type="ECO:0008006" key="10">
    <source>
        <dbReference type="Google" id="ProtNLM"/>
    </source>
</evidence>
<comment type="similarity">
    <text evidence="2">Belongs to the acyl-CoA dehydrogenase family.</text>
</comment>